<organism evidence="1 2">
    <name type="scientific">Aristaeella hokkaidonensis</name>
    <dbReference type="NCBI Taxonomy" id="3046382"/>
    <lineage>
        <taxon>Bacteria</taxon>
        <taxon>Bacillati</taxon>
        <taxon>Bacillota</taxon>
        <taxon>Clostridia</taxon>
        <taxon>Eubacteriales</taxon>
        <taxon>Aristaeellaceae</taxon>
        <taxon>Aristaeella</taxon>
    </lineage>
</organism>
<gene>
    <name evidence="1" type="ORF">JYE49_14275</name>
</gene>
<reference evidence="1" key="1">
    <citation type="submission" date="2021-01" db="EMBL/GenBank/DDBJ databases">
        <title>Complete genome sequence of Clostridiales bacterium R-7.</title>
        <authorList>
            <person name="Mahoney-Kurpe S.C."/>
            <person name="Palevich N."/>
            <person name="Koike S."/>
            <person name="Moon C.D."/>
            <person name="Attwood G.T."/>
        </authorList>
    </citation>
    <scope>NUCLEOTIDE SEQUENCE</scope>
    <source>
        <strain evidence="1">R-7</strain>
    </source>
</reference>
<dbReference type="Proteomes" id="UP000682782">
    <property type="component" value="Chromosome"/>
</dbReference>
<proteinExistence type="predicted"/>
<protein>
    <submittedName>
        <fullName evidence="1">TldD/PmbA family protein</fullName>
    </submittedName>
</protein>
<sequence>MKAPFSSYLNGIAPGLKELITLLRGRYDYVSVLSTDSDGFSVTISQRSRNVSHETIATERGTVVRVYKNGLYAESAFTGFDPAKAKETFESITRELDAQLRLLNANGVKAYETGILPDEARTVFAEKETGRLPKEENISALVDKLSAVSDQGMKDGAAKGLNVIDFHVRASSTHVCKMFLTEHQDLRQSYVFSEGMAAALVAGEDRTEMAYTSLSGLGGPELFDHMEDKIPEVLRIAKDLISAERVVPGEYDVITAPEVTGLIAHEAFGHGVEMDMFVKGRALGADYIGKRVGSDLVTMHEGALCAEDVTSYAFDDEGTPAGDVTEIDRGILRGGICDALSALRLGVKPTGNGKRENFSHKAYTRMTNTMFDSGTSTLEEMIASIENGYLLEGMQSGMEDPKHWGIQCILDRGYEIKNGKLTGKVVSPLVMTGYVPDLLGSVSMVSTDRESFGAGACGKGHKEWVKVADGGPYLKAKVRLG</sequence>
<keyword evidence="2" id="KW-1185">Reference proteome</keyword>
<evidence type="ECO:0000313" key="2">
    <source>
        <dbReference type="Proteomes" id="UP000682782"/>
    </source>
</evidence>
<dbReference type="EMBL" id="CP068393">
    <property type="protein sequence ID" value="QUC66980.1"/>
    <property type="molecule type" value="Genomic_DNA"/>
</dbReference>
<accession>A0AC61MW97</accession>
<evidence type="ECO:0000313" key="1">
    <source>
        <dbReference type="EMBL" id="QUC66980.1"/>
    </source>
</evidence>
<name>A0AC61MW97_9FIRM</name>